<dbReference type="Proteomes" id="UP001174909">
    <property type="component" value="Unassembled WGS sequence"/>
</dbReference>
<feature type="transmembrane region" description="Helical" evidence="8">
    <location>
        <begin position="455"/>
        <end position="476"/>
    </location>
</feature>
<evidence type="ECO:0000256" key="8">
    <source>
        <dbReference type="SAM" id="Phobius"/>
    </source>
</evidence>
<evidence type="ECO:0000256" key="3">
    <source>
        <dbReference type="ARBA" id="ARBA00022448"/>
    </source>
</evidence>
<keyword evidence="4" id="KW-1003">Cell membrane</keyword>
<accession>A0AA35W1J8</accession>
<evidence type="ECO:0000259" key="9">
    <source>
        <dbReference type="Pfam" id="PF03600"/>
    </source>
</evidence>
<comment type="caution">
    <text evidence="10">The sequence shown here is derived from an EMBL/GenBank/DDBJ whole genome shotgun (WGS) entry which is preliminary data.</text>
</comment>
<feature type="transmembrane region" description="Helical" evidence="8">
    <location>
        <begin position="73"/>
        <end position="91"/>
    </location>
</feature>
<feature type="transmembrane region" description="Helical" evidence="8">
    <location>
        <begin position="201"/>
        <end position="220"/>
    </location>
</feature>
<evidence type="ECO:0000256" key="5">
    <source>
        <dbReference type="ARBA" id="ARBA00022692"/>
    </source>
</evidence>
<dbReference type="InterPro" id="IPR004680">
    <property type="entry name" value="Cit_transptr-like_dom"/>
</dbReference>
<evidence type="ECO:0000313" key="10">
    <source>
        <dbReference type="EMBL" id="CAI7995492.1"/>
    </source>
</evidence>
<evidence type="ECO:0000313" key="11">
    <source>
        <dbReference type="Proteomes" id="UP001174909"/>
    </source>
</evidence>
<evidence type="ECO:0000256" key="7">
    <source>
        <dbReference type="ARBA" id="ARBA00023136"/>
    </source>
</evidence>
<dbReference type="GO" id="GO:0015105">
    <property type="term" value="F:arsenite transmembrane transporter activity"/>
    <property type="evidence" value="ECO:0007669"/>
    <property type="project" value="InterPro"/>
</dbReference>
<feature type="transmembrane region" description="Helical" evidence="8">
    <location>
        <begin position="589"/>
        <end position="609"/>
    </location>
</feature>
<dbReference type="PRINTS" id="PR00758">
    <property type="entry name" value="ARSENICPUMP"/>
</dbReference>
<feature type="transmembrane region" description="Helical" evidence="8">
    <location>
        <begin position="398"/>
        <end position="417"/>
    </location>
</feature>
<dbReference type="PANTHER" id="PTHR43302:SF5">
    <property type="entry name" value="TRANSPORTER ARSB-RELATED"/>
    <property type="match status" value="1"/>
</dbReference>
<dbReference type="GO" id="GO:0005886">
    <property type="term" value="C:plasma membrane"/>
    <property type="evidence" value="ECO:0007669"/>
    <property type="project" value="UniProtKB-SubCell"/>
</dbReference>
<keyword evidence="6 8" id="KW-1133">Transmembrane helix</keyword>
<comment type="similarity">
    <text evidence="2">Belongs to the CitM (TC 2.A.11) transporter family.</text>
</comment>
<feature type="transmembrane region" description="Helical" evidence="8">
    <location>
        <begin position="122"/>
        <end position="145"/>
    </location>
</feature>
<dbReference type="Pfam" id="PF03600">
    <property type="entry name" value="CitMHS"/>
    <property type="match status" value="1"/>
</dbReference>
<feature type="transmembrane region" description="Helical" evidence="8">
    <location>
        <begin position="423"/>
        <end position="443"/>
    </location>
</feature>
<feature type="transmembrane region" description="Helical" evidence="8">
    <location>
        <begin position="15"/>
        <end position="34"/>
    </location>
</feature>
<name>A0AA35W1J8_GEOBA</name>
<keyword evidence="7 8" id="KW-0472">Membrane</keyword>
<feature type="transmembrane region" description="Helical" evidence="8">
    <location>
        <begin position="523"/>
        <end position="543"/>
    </location>
</feature>
<feature type="transmembrane region" description="Helical" evidence="8">
    <location>
        <begin position="41"/>
        <end position="61"/>
    </location>
</feature>
<evidence type="ECO:0000256" key="6">
    <source>
        <dbReference type="ARBA" id="ARBA00022989"/>
    </source>
</evidence>
<protein>
    <submittedName>
        <fullName evidence="10">Transporter arsB</fullName>
    </submittedName>
</protein>
<evidence type="ECO:0000256" key="1">
    <source>
        <dbReference type="ARBA" id="ARBA00004651"/>
    </source>
</evidence>
<dbReference type="AlphaFoldDB" id="A0AA35W1J8"/>
<sequence>MNSTSSDLCDPSPGLYQQIVGTGLFLVAWPLVVIDSRFLPLGRPAAALLGAAMMVFFSVISQDEVYEVEARQGNLQTLFLLVGMMLLAYYFDREGLLRLLALSIFGSTSTPMRSVLWRVCLLAGVLAAFITNDATALVLSPLLLIEFKRQGRPHKEILPLALGITTSANIGSAATVFGNRQNAVISSAADIPLIEFLKTELPAAVLGLAISVGLLYILFYRVLFGQRSEKEDEEERKERKRAYAEGVELQPCAGTIAEERHATFLDLDHTSDPLLTSQIAQEREAMFVGDQLIPSRSQHSIGHGRARLSTSCSLHSLSRGRSCHSISSHHHHVGHSPGPVLVEVTLPEIRVTHSQPRVEGEEEEVVEVLRERDVVVVESYPDPVPLTTPLRERGRRDLLFIAWLAFISVLTVVLLALPPPPVVAAEFNLGVVPLGAAILTMFVDSILNRRTSFEAIASIDWTVVLMLMGLFAWLRGFQNTCVPHLVFESLSPYMDLHTFSGAILFTVFVVVGSNIFSNVSLTILMVDKLPLLFCGGVACRGPLGGLLLSWVVTVSGNMTLIGAITNLIVAEKTRSIAGYRLTFLRYARFGLISSLIVIFTGLPVVYTLARYTTES</sequence>
<feature type="transmembrane region" description="Helical" evidence="8">
    <location>
        <begin position="496"/>
        <end position="516"/>
    </location>
</feature>
<organism evidence="10 11">
    <name type="scientific">Geodia barretti</name>
    <name type="common">Barrett's horny sponge</name>
    <dbReference type="NCBI Taxonomy" id="519541"/>
    <lineage>
        <taxon>Eukaryota</taxon>
        <taxon>Metazoa</taxon>
        <taxon>Porifera</taxon>
        <taxon>Demospongiae</taxon>
        <taxon>Heteroscleromorpha</taxon>
        <taxon>Tetractinellida</taxon>
        <taxon>Astrophorina</taxon>
        <taxon>Geodiidae</taxon>
        <taxon>Geodia</taxon>
    </lineage>
</organism>
<keyword evidence="5 8" id="KW-0812">Transmembrane</keyword>
<dbReference type="CDD" id="cd00625">
    <property type="entry name" value="ArsB_NhaD_permease"/>
    <property type="match status" value="1"/>
</dbReference>
<dbReference type="InterPro" id="IPR000802">
    <property type="entry name" value="Arsenical_pump_ArsB"/>
</dbReference>
<keyword evidence="3" id="KW-0813">Transport</keyword>
<evidence type="ECO:0000256" key="4">
    <source>
        <dbReference type="ARBA" id="ARBA00022475"/>
    </source>
</evidence>
<reference evidence="10" key="1">
    <citation type="submission" date="2023-03" db="EMBL/GenBank/DDBJ databases">
        <authorList>
            <person name="Steffen K."/>
            <person name="Cardenas P."/>
        </authorList>
    </citation>
    <scope>NUCLEOTIDE SEQUENCE</scope>
</reference>
<dbReference type="PANTHER" id="PTHR43302">
    <property type="entry name" value="TRANSPORTER ARSB-RELATED"/>
    <property type="match status" value="1"/>
</dbReference>
<feature type="domain" description="Citrate transporter-like" evidence="9">
    <location>
        <begin position="36"/>
        <end position="526"/>
    </location>
</feature>
<gene>
    <name evidence="10" type="ORF">GBAR_LOCUS1701</name>
</gene>
<keyword evidence="11" id="KW-1185">Reference proteome</keyword>
<comment type="subcellular location">
    <subcellularLocation>
        <location evidence="1">Cell membrane</location>
        <topology evidence="1">Multi-pass membrane protein</topology>
    </subcellularLocation>
</comment>
<dbReference type="EMBL" id="CASHTH010000247">
    <property type="protein sequence ID" value="CAI7995492.1"/>
    <property type="molecule type" value="Genomic_DNA"/>
</dbReference>
<evidence type="ECO:0000256" key="2">
    <source>
        <dbReference type="ARBA" id="ARBA00009843"/>
    </source>
</evidence>
<proteinExistence type="inferred from homology"/>